<protein>
    <submittedName>
        <fullName evidence="2">Uncharacterized protein</fullName>
    </submittedName>
</protein>
<feature type="compositionally biased region" description="Low complexity" evidence="1">
    <location>
        <begin position="64"/>
        <end position="74"/>
    </location>
</feature>
<evidence type="ECO:0000313" key="3">
    <source>
        <dbReference type="Proteomes" id="UP000278143"/>
    </source>
</evidence>
<dbReference type="Proteomes" id="UP000278143">
    <property type="component" value="Unassembled WGS sequence"/>
</dbReference>
<evidence type="ECO:0000256" key="1">
    <source>
        <dbReference type="SAM" id="MobiDB-lite"/>
    </source>
</evidence>
<organism evidence="2 3">
    <name type="scientific">Syncephalis pseudoplumigaleata</name>
    <dbReference type="NCBI Taxonomy" id="1712513"/>
    <lineage>
        <taxon>Eukaryota</taxon>
        <taxon>Fungi</taxon>
        <taxon>Fungi incertae sedis</taxon>
        <taxon>Zoopagomycota</taxon>
        <taxon>Zoopagomycotina</taxon>
        <taxon>Zoopagomycetes</taxon>
        <taxon>Zoopagales</taxon>
        <taxon>Piptocephalidaceae</taxon>
        <taxon>Syncephalis</taxon>
    </lineage>
</organism>
<dbReference type="EMBL" id="KZ989862">
    <property type="protein sequence ID" value="RKP25151.1"/>
    <property type="molecule type" value="Genomic_DNA"/>
</dbReference>
<dbReference type="InterPro" id="IPR032675">
    <property type="entry name" value="LRR_dom_sf"/>
</dbReference>
<keyword evidence="3" id="KW-1185">Reference proteome</keyword>
<dbReference type="AlphaFoldDB" id="A0A4P9Z0D3"/>
<accession>A0A4P9Z0D3</accession>
<name>A0A4P9Z0D3_9FUNG</name>
<sequence length="424" mass="45817">MPTPPLNRCAVAMVGEAHGEWLPLLLLQQPEQRQVAGWGSGQTTGNDYALAACGGTAGLLGALSSSTESQEQRPAGPPPPPSWQQPGHVRRRRRKGNGSSAQPATPRESRPIGLRGIGSTDRRHSMARLLWTLTLGRYARDAGLYWTPIARSLLELFLDIDYTSLYLAGTEVDAELLAHFLRGVIVDLEMPADEDGQMSSGSTTRQPPRTIILSVDSAGTPDNWEDMDDDGDAGGSGGGIGDAIAGPLHYSTISHLDLRGCRQLMPLRTARLLIQHVPLLRTLRIGGCFESGNTSVKLSHPTTPTNVAGNETIMINPHAITCLQRLATGLIELRMLDLSESTYVNLLALQAIFHLKPQTAKNGSDRGKHAEWPRLHTVILTGCPAVDHVGRVLRANVHDEPASNVLPATIQKLLQQRPQLSLIV</sequence>
<evidence type="ECO:0000313" key="2">
    <source>
        <dbReference type="EMBL" id="RKP25151.1"/>
    </source>
</evidence>
<gene>
    <name evidence="2" type="ORF">SYNPS1DRAFT_29104</name>
</gene>
<dbReference type="OrthoDB" id="10502120at2759"/>
<feature type="region of interest" description="Disordered" evidence="1">
    <location>
        <begin position="64"/>
        <end position="119"/>
    </location>
</feature>
<proteinExistence type="predicted"/>
<reference evidence="3" key="1">
    <citation type="journal article" date="2018" name="Nat. Microbiol.">
        <title>Leveraging single-cell genomics to expand the fungal tree of life.</title>
        <authorList>
            <person name="Ahrendt S.R."/>
            <person name="Quandt C.A."/>
            <person name="Ciobanu D."/>
            <person name="Clum A."/>
            <person name="Salamov A."/>
            <person name="Andreopoulos B."/>
            <person name="Cheng J.F."/>
            <person name="Woyke T."/>
            <person name="Pelin A."/>
            <person name="Henrissat B."/>
            <person name="Reynolds N.K."/>
            <person name="Benny G.L."/>
            <person name="Smith M.E."/>
            <person name="James T.Y."/>
            <person name="Grigoriev I.V."/>
        </authorList>
    </citation>
    <scope>NUCLEOTIDE SEQUENCE [LARGE SCALE GENOMIC DNA]</scope>
    <source>
        <strain evidence="3">Benny S71-1</strain>
    </source>
</reference>
<dbReference type="Gene3D" id="3.80.10.10">
    <property type="entry name" value="Ribonuclease Inhibitor"/>
    <property type="match status" value="1"/>
</dbReference>